<dbReference type="HAMAP" id="MF_00539">
    <property type="entry name" value="Ribosomal_bL27"/>
    <property type="match status" value="1"/>
</dbReference>
<reference evidence="18 19" key="1">
    <citation type="submission" date="2021-05" db="EMBL/GenBank/DDBJ databases">
        <title>Genome Assembly of Synthetic Allotetraploid Brassica napus Reveals Homoeologous Exchanges between Subgenomes.</title>
        <authorList>
            <person name="Davis J.T."/>
        </authorList>
    </citation>
    <scope>NUCLEOTIDE SEQUENCE [LARGE SCALE GENOMIC DNA]</scope>
    <source>
        <strain evidence="19">cv. Da-Ae</strain>
        <tissue evidence="18">Seedling</tissue>
    </source>
</reference>
<dbReference type="SMART" id="SM00382">
    <property type="entry name" value="AAA"/>
    <property type="match status" value="1"/>
</dbReference>
<keyword evidence="10" id="KW-0862">Zinc</keyword>
<accession>A0ABQ8BR73</accession>
<dbReference type="InterPro" id="IPR005936">
    <property type="entry name" value="FtsH"/>
</dbReference>
<dbReference type="InterPro" id="IPR001684">
    <property type="entry name" value="Ribosomal_bL27"/>
</dbReference>
<evidence type="ECO:0000256" key="5">
    <source>
        <dbReference type="ARBA" id="ARBA00022670"/>
    </source>
</evidence>
<dbReference type="Gene3D" id="3.30.720.210">
    <property type="match status" value="1"/>
</dbReference>
<evidence type="ECO:0000259" key="17">
    <source>
        <dbReference type="SMART" id="SM00382"/>
    </source>
</evidence>
<dbReference type="Gene3D" id="1.10.8.60">
    <property type="match status" value="1"/>
</dbReference>
<comment type="similarity">
    <text evidence="3">In the C-terminal section; belongs to the peptidase M41 family.</text>
</comment>
<dbReference type="HAMAP" id="MF_01458">
    <property type="entry name" value="FtsH"/>
    <property type="match status" value="1"/>
</dbReference>
<evidence type="ECO:0000256" key="4">
    <source>
        <dbReference type="ARBA" id="ARBA00010550"/>
    </source>
</evidence>
<dbReference type="SUPFAM" id="SSF140990">
    <property type="entry name" value="FtsH protease domain-like"/>
    <property type="match status" value="1"/>
</dbReference>
<evidence type="ECO:0000256" key="9">
    <source>
        <dbReference type="ARBA" id="ARBA00022801"/>
    </source>
</evidence>
<dbReference type="InterPro" id="IPR036047">
    <property type="entry name" value="F-box-like_dom_sf"/>
</dbReference>
<dbReference type="PANTHER" id="PTHR23076:SF118">
    <property type="entry name" value="ATP-DEPENDENT ZINC METALLOPROTEASE FTSH 6, CHLOROPLASTIC"/>
    <property type="match status" value="1"/>
</dbReference>
<keyword evidence="19" id="KW-1185">Reference proteome</keyword>
<dbReference type="Gene3D" id="1.20.58.760">
    <property type="entry name" value="Peptidase M41"/>
    <property type="match status" value="1"/>
</dbReference>
<dbReference type="SMART" id="SM00256">
    <property type="entry name" value="FBOX"/>
    <property type="match status" value="1"/>
</dbReference>
<dbReference type="InterPro" id="IPR041569">
    <property type="entry name" value="AAA_lid_3"/>
</dbReference>
<comment type="cofactor">
    <cofactor evidence="1">
        <name>Zn(2+)</name>
        <dbReference type="ChEBI" id="CHEBI:29105"/>
    </cofactor>
</comment>
<comment type="similarity">
    <text evidence="4">In the N-terminal section; belongs to the AAA ATPase family.</text>
</comment>
<dbReference type="InterPro" id="IPR003593">
    <property type="entry name" value="AAA+_ATPase"/>
</dbReference>
<dbReference type="NCBIfam" id="TIGR01241">
    <property type="entry name" value="FtsH_fam"/>
    <property type="match status" value="1"/>
</dbReference>
<organism evidence="18 19">
    <name type="scientific">Brassica napus</name>
    <name type="common">Rape</name>
    <dbReference type="NCBI Taxonomy" id="3708"/>
    <lineage>
        <taxon>Eukaryota</taxon>
        <taxon>Viridiplantae</taxon>
        <taxon>Streptophyta</taxon>
        <taxon>Embryophyta</taxon>
        <taxon>Tracheophyta</taxon>
        <taxon>Spermatophyta</taxon>
        <taxon>Magnoliopsida</taxon>
        <taxon>eudicotyledons</taxon>
        <taxon>Gunneridae</taxon>
        <taxon>Pentapetalae</taxon>
        <taxon>rosids</taxon>
        <taxon>malvids</taxon>
        <taxon>Brassicales</taxon>
        <taxon>Brassicaceae</taxon>
        <taxon>Brassiceae</taxon>
        <taxon>Brassica</taxon>
    </lineage>
</organism>
<proteinExistence type="inferred from homology"/>
<dbReference type="InterPro" id="IPR037219">
    <property type="entry name" value="Peptidase_M41-like"/>
</dbReference>
<evidence type="ECO:0000256" key="12">
    <source>
        <dbReference type="ARBA" id="ARBA00022946"/>
    </source>
</evidence>
<protein>
    <submittedName>
        <fullName evidence="18">Uncharacterized protein</fullName>
    </submittedName>
</protein>
<keyword evidence="6" id="KW-0812">Transmembrane</keyword>
<dbReference type="Pfam" id="PF00004">
    <property type="entry name" value="AAA"/>
    <property type="match status" value="1"/>
</dbReference>
<evidence type="ECO:0000259" key="16">
    <source>
        <dbReference type="SMART" id="SM00256"/>
    </source>
</evidence>
<evidence type="ECO:0000256" key="8">
    <source>
        <dbReference type="ARBA" id="ARBA00022741"/>
    </source>
</evidence>
<comment type="subcellular location">
    <subcellularLocation>
        <location evidence="2">Membrane</location>
    </subcellularLocation>
</comment>
<evidence type="ECO:0000256" key="7">
    <source>
        <dbReference type="ARBA" id="ARBA00022723"/>
    </source>
</evidence>
<keyword evidence="12" id="KW-0809">Transit peptide</keyword>
<keyword evidence="14" id="KW-0482">Metalloprotease</keyword>
<keyword evidence="13" id="KW-1133">Transmembrane helix</keyword>
<comment type="caution">
    <text evidence="18">The sequence shown here is derived from an EMBL/GenBank/DDBJ whole genome shotgun (WGS) entry which is preliminary data.</text>
</comment>
<dbReference type="Gene3D" id="2.40.50.100">
    <property type="match status" value="1"/>
</dbReference>
<dbReference type="Pfam" id="PF01434">
    <property type="entry name" value="Peptidase_M41"/>
    <property type="match status" value="1"/>
</dbReference>
<dbReference type="SUPFAM" id="SSF110324">
    <property type="entry name" value="Ribosomal L27 protein-like"/>
    <property type="match status" value="1"/>
</dbReference>
<dbReference type="Pfam" id="PF07734">
    <property type="entry name" value="FBA_1"/>
    <property type="match status" value="1"/>
</dbReference>
<dbReference type="Gene3D" id="3.40.50.300">
    <property type="entry name" value="P-loop containing nucleotide triphosphate hydrolases"/>
    <property type="match status" value="1"/>
</dbReference>
<evidence type="ECO:0000256" key="11">
    <source>
        <dbReference type="ARBA" id="ARBA00022840"/>
    </source>
</evidence>
<dbReference type="PROSITE" id="PS00831">
    <property type="entry name" value="RIBOSOMAL_L27"/>
    <property type="match status" value="1"/>
</dbReference>
<evidence type="ECO:0000256" key="6">
    <source>
        <dbReference type="ARBA" id="ARBA00022692"/>
    </source>
</evidence>
<evidence type="ECO:0000313" key="19">
    <source>
        <dbReference type="Proteomes" id="UP000824890"/>
    </source>
</evidence>
<dbReference type="Pfam" id="PF17862">
    <property type="entry name" value="AAA_lid_3"/>
    <property type="match status" value="1"/>
</dbReference>
<feature type="domain" description="AAA+ ATPase" evidence="17">
    <location>
        <begin position="216"/>
        <end position="355"/>
    </location>
</feature>
<dbReference type="InterPro" id="IPR006527">
    <property type="entry name" value="F-box-assoc_dom_typ1"/>
</dbReference>
<evidence type="ECO:0000256" key="2">
    <source>
        <dbReference type="ARBA" id="ARBA00004370"/>
    </source>
</evidence>
<dbReference type="CDD" id="cd19501">
    <property type="entry name" value="RecA-like_FtsH"/>
    <property type="match status" value="1"/>
</dbReference>
<dbReference type="EMBL" id="JAGKQM010000010">
    <property type="protein sequence ID" value="KAH0907321.1"/>
    <property type="molecule type" value="Genomic_DNA"/>
</dbReference>
<feature type="domain" description="F-box" evidence="16">
    <location>
        <begin position="641"/>
        <end position="680"/>
    </location>
</feature>
<keyword evidence="9" id="KW-0378">Hydrolase</keyword>
<evidence type="ECO:0000256" key="1">
    <source>
        <dbReference type="ARBA" id="ARBA00001947"/>
    </source>
</evidence>
<evidence type="ECO:0000256" key="13">
    <source>
        <dbReference type="ARBA" id="ARBA00022989"/>
    </source>
</evidence>
<dbReference type="Pfam" id="PF00646">
    <property type="entry name" value="F-box"/>
    <property type="match status" value="1"/>
</dbReference>
<keyword evidence="8" id="KW-0547">Nucleotide-binding</keyword>
<evidence type="ECO:0000256" key="10">
    <source>
        <dbReference type="ARBA" id="ARBA00022833"/>
    </source>
</evidence>
<dbReference type="SUPFAM" id="SSF52540">
    <property type="entry name" value="P-loop containing nucleoside triphosphate hydrolases"/>
    <property type="match status" value="1"/>
</dbReference>
<dbReference type="PROSITE" id="PS00674">
    <property type="entry name" value="AAA"/>
    <property type="match status" value="1"/>
</dbReference>
<evidence type="ECO:0000256" key="14">
    <source>
        <dbReference type="ARBA" id="ARBA00023049"/>
    </source>
</evidence>
<dbReference type="Pfam" id="PF06480">
    <property type="entry name" value="FtsH_ext"/>
    <property type="match status" value="1"/>
</dbReference>
<dbReference type="SUPFAM" id="SSF81383">
    <property type="entry name" value="F-box domain"/>
    <property type="match status" value="1"/>
</dbReference>
<dbReference type="InterPro" id="IPR003960">
    <property type="entry name" value="ATPase_AAA_CS"/>
</dbReference>
<dbReference type="NCBIfam" id="TIGR00062">
    <property type="entry name" value="L27"/>
    <property type="match status" value="1"/>
</dbReference>
<name>A0ABQ8BR73_BRANA</name>
<gene>
    <name evidence="18" type="ORF">HID58_039148</name>
</gene>
<evidence type="ECO:0000256" key="15">
    <source>
        <dbReference type="ARBA" id="ARBA00023136"/>
    </source>
</evidence>
<keyword evidence="7" id="KW-0479">Metal-binding</keyword>
<sequence>MIHSHNPLLKTKTPDSKLTKRAFLNLTALGLTSPLVLTHPAKAEPEAPIEAASNRMSYSRFLHHLEENEVKKVDLFENGTVAIAEISNPALRKIQRVRVNLPGLPVDLIRKMKEKNVDFAAHPLDVNWGALLLNFLGNFGVPLVLLGSLLLASSRTPSGPNLPFGLGRSKAKFQMEPNTGITFEDVAGVDEAKQDFEEIVEFLKTPEKFSALGAKIPKGVLLTGPPGTGKTLLAKAIAGEAGVPFFSLSGSEFIEMFVGVGASRVRDLFNKAKANSPCLVFIDEIDAVGRIRGTGLGGGNDEREQTLNQILTEMDGFAGNTGVLVIAATNRPEILDAALVRPGRFDRQVSVGLPDIRGREEILKVHSKSKKLDDEVSLSVIAMRTPGFSGADLANLMNEAAILAGRRGQEKITPKEIDDSIDRIVAGMEGTKMVDGKSKALVAYHEVGHAVCATLTEGHDPVQKVTLIPRGQARGLTWFLPGEDPTLVSKQQLFARIVGGLGGRAAEEVIFGEPEITTGAAGDLQQITQIARQMVTMFGMSEIGPWALTDPATTQSDIVLRMLARSSMSEKLAEEIDQCVKKIIDNAYQIAKNHVRNNREAIDKLVDVLLDKETLTGDEFRAILSEYTHQTLKIEDRMCDLPKDMAEEVLCRIPVTSLRPIRSTCKKWNKLSKCGLFAKKHLAHQAKVAEEEAKEGRLVVMMMDYRTLTILTFEIWISTKIGDDPNAVSWNNKFFLSANIKQLIHPQWQFPASACFFIAEDNKVAVVFDKDTDIQNPTREVAYIIGVDGSLKEAADVRECADRHCVVVAAAADHIYHRSQSTGPKISASLCRRVSLRELITEVPAYGGSGISDCSSSGLSLVLKRWATKKTAGSTKNGRDSKPKNLGVKKFGGENVIPGNIIVRQRGTRFHPGDYVGIGKDHTLFALKEGRVRFEKNKITGRKWIHVDPKGGHVLHPIYNKAAAAKSTGMETASSS</sequence>
<dbReference type="Pfam" id="PF01016">
    <property type="entry name" value="Ribosomal_L27"/>
    <property type="match status" value="1"/>
</dbReference>
<dbReference type="InterPro" id="IPR018261">
    <property type="entry name" value="Ribosomal_bL27_CS"/>
</dbReference>
<keyword evidence="11" id="KW-0067">ATP-binding</keyword>
<keyword evidence="15" id="KW-0472">Membrane</keyword>
<dbReference type="InterPro" id="IPR027417">
    <property type="entry name" value="P-loop_NTPase"/>
</dbReference>
<evidence type="ECO:0000256" key="3">
    <source>
        <dbReference type="ARBA" id="ARBA00010044"/>
    </source>
</evidence>
<evidence type="ECO:0000313" key="18">
    <source>
        <dbReference type="EMBL" id="KAH0907321.1"/>
    </source>
</evidence>
<dbReference type="PANTHER" id="PTHR23076">
    <property type="entry name" value="METALLOPROTEASE M41 FTSH"/>
    <property type="match status" value="1"/>
</dbReference>
<dbReference type="InterPro" id="IPR000642">
    <property type="entry name" value="Peptidase_M41"/>
</dbReference>
<dbReference type="InterPro" id="IPR011546">
    <property type="entry name" value="Pept_M41_FtsH_extracell"/>
</dbReference>
<dbReference type="Proteomes" id="UP000824890">
    <property type="component" value="Unassembled WGS sequence"/>
</dbReference>
<keyword evidence="5" id="KW-0645">Protease</keyword>
<dbReference type="InterPro" id="IPR001810">
    <property type="entry name" value="F-box_dom"/>
</dbReference>
<dbReference type="InterPro" id="IPR003959">
    <property type="entry name" value="ATPase_AAA_core"/>
</dbReference>
<dbReference type="PRINTS" id="PR00063">
    <property type="entry name" value="RIBOSOMALL27"/>
</dbReference>